<name>B8IBF4_METNO</name>
<keyword evidence="1" id="KW-0732">Signal</keyword>
<dbReference type="KEGG" id="mno:Mnod_2397"/>
<dbReference type="AlphaFoldDB" id="B8IBF4"/>
<dbReference type="SUPFAM" id="SSF49503">
    <property type="entry name" value="Cupredoxins"/>
    <property type="match status" value="1"/>
</dbReference>
<evidence type="ECO:0008006" key="4">
    <source>
        <dbReference type="Google" id="ProtNLM"/>
    </source>
</evidence>
<dbReference type="Proteomes" id="UP000008207">
    <property type="component" value="Chromosome"/>
</dbReference>
<sequence>MIPNSSLARPRRLRVAIAAALLIGAGTALPAVAANDLPPPTAGGDVMPPVKVTITSENGAAKCDPAELRLPANSNVALQVTNQSDARVTITAPQIFQNKNVLHHDGDVVHVASNDGYLIKARGTGEIRIRTIAPGQYTYGCTSITEQSKPFEGKLTLVDPAR</sequence>
<dbReference type="HOGENOM" id="CLU_119967_0_0_5"/>
<gene>
    <name evidence="2" type="ordered locus">Mnod_2397</name>
</gene>
<reference evidence="2 3" key="1">
    <citation type="submission" date="2009-01" db="EMBL/GenBank/DDBJ databases">
        <title>Complete sequence of chromosome of Methylobacterium nodulans ORS 2060.</title>
        <authorList>
            <consortium name="US DOE Joint Genome Institute"/>
            <person name="Lucas S."/>
            <person name="Copeland A."/>
            <person name="Lapidus A."/>
            <person name="Glavina del Rio T."/>
            <person name="Dalin E."/>
            <person name="Tice H."/>
            <person name="Bruce D."/>
            <person name="Goodwin L."/>
            <person name="Pitluck S."/>
            <person name="Sims D."/>
            <person name="Brettin T."/>
            <person name="Detter J.C."/>
            <person name="Han C."/>
            <person name="Larimer F."/>
            <person name="Land M."/>
            <person name="Hauser L."/>
            <person name="Kyrpides N."/>
            <person name="Ivanova N."/>
            <person name="Marx C.J."/>
            <person name="Richardson P."/>
        </authorList>
    </citation>
    <scope>NUCLEOTIDE SEQUENCE [LARGE SCALE GENOMIC DNA]</scope>
    <source>
        <strain evidence="3">LMG 21967 / CNCM I-2342 / ORS 2060</strain>
    </source>
</reference>
<accession>B8IBF4</accession>
<dbReference type="EMBL" id="CP001349">
    <property type="protein sequence ID" value="ACL57369.1"/>
    <property type="molecule type" value="Genomic_DNA"/>
</dbReference>
<feature type="signal peptide" evidence="1">
    <location>
        <begin position="1"/>
        <end position="33"/>
    </location>
</feature>
<protein>
    <recommendedName>
        <fullName evidence="4">EfeO-type cupredoxin-like domain-containing protein</fullName>
    </recommendedName>
</protein>
<dbReference type="InterPro" id="IPR008972">
    <property type="entry name" value="Cupredoxin"/>
</dbReference>
<proteinExistence type="predicted"/>
<organism evidence="2 3">
    <name type="scientific">Methylobacterium nodulans (strain LMG 21967 / CNCM I-2342 / ORS 2060)</name>
    <dbReference type="NCBI Taxonomy" id="460265"/>
    <lineage>
        <taxon>Bacteria</taxon>
        <taxon>Pseudomonadati</taxon>
        <taxon>Pseudomonadota</taxon>
        <taxon>Alphaproteobacteria</taxon>
        <taxon>Hyphomicrobiales</taxon>
        <taxon>Methylobacteriaceae</taxon>
        <taxon>Methylobacterium</taxon>
    </lineage>
</organism>
<dbReference type="Gene3D" id="2.60.40.420">
    <property type="entry name" value="Cupredoxins - blue copper proteins"/>
    <property type="match status" value="1"/>
</dbReference>
<dbReference type="OrthoDB" id="8002392at2"/>
<evidence type="ECO:0000313" key="3">
    <source>
        <dbReference type="Proteomes" id="UP000008207"/>
    </source>
</evidence>
<keyword evidence="3" id="KW-1185">Reference proteome</keyword>
<feature type="chain" id="PRO_5002873920" description="EfeO-type cupredoxin-like domain-containing protein" evidence="1">
    <location>
        <begin position="34"/>
        <end position="162"/>
    </location>
</feature>
<evidence type="ECO:0000256" key="1">
    <source>
        <dbReference type="SAM" id="SignalP"/>
    </source>
</evidence>
<dbReference type="eggNOG" id="ENOG5030ZFT">
    <property type="taxonomic scope" value="Bacteria"/>
</dbReference>
<dbReference type="RefSeq" id="WP_015929049.1">
    <property type="nucleotide sequence ID" value="NC_011894.1"/>
</dbReference>
<evidence type="ECO:0000313" key="2">
    <source>
        <dbReference type="EMBL" id="ACL57369.1"/>
    </source>
</evidence>